<dbReference type="PANTHER" id="PTHR46116:SF18">
    <property type="entry name" value="UBIQUITIN-CONJUGATING ENZYME E2 38 ISOFORM X1"/>
    <property type="match status" value="1"/>
</dbReference>
<feature type="compositionally biased region" description="Low complexity" evidence="3">
    <location>
        <begin position="38"/>
        <end position="48"/>
    </location>
</feature>
<evidence type="ECO:0000313" key="6">
    <source>
        <dbReference type="Proteomes" id="UP001370490"/>
    </source>
</evidence>
<feature type="compositionally biased region" description="Polar residues" evidence="3">
    <location>
        <begin position="49"/>
        <end position="59"/>
    </location>
</feature>
<name>A0AAN8Z0M7_9MAGN</name>
<organism evidence="5 6">
    <name type="scientific">Dillenia turbinata</name>
    <dbReference type="NCBI Taxonomy" id="194707"/>
    <lineage>
        <taxon>Eukaryota</taxon>
        <taxon>Viridiplantae</taxon>
        <taxon>Streptophyta</taxon>
        <taxon>Embryophyta</taxon>
        <taxon>Tracheophyta</taxon>
        <taxon>Spermatophyta</taxon>
        <taxon>Magnoliopsida</taxon>
        <taxon>eudicotyledons</taxon>
        <taxon>Gunneridae</taxon>
        <taxon>Pentapetalae</taxon>
        <taxon>Dilleniales</taxon>
        <taxon>Dilleniaceae</taxon>
        <taxon>Dillenia</taxon>
    </lineage>
</organism>
<keyword evidence="6" id="KW-1185">Reference proteome</keyword>
<feature type="region of interest" description="Disordered" evidence="3">
    <location>
        <begin position="38"/>
        <end position="59"/>
    </location>
</feature>
<evidence type="ECO:0000256" key="2">
    <source>
        <dbReference type="ARBA" id="ARBA00022786"/>
    </source>
</evidence>
<reference evidence="5 6" key="1">
    <citation type="submission" date="2023-12" db="EMBL/GenBank/DDBJ databases">
        <title>A high-quality genome assembly for Dillenia turbinata (Dilleniales).</title>
        <authorList>
            <person name="Chanderbali A."/>
        </authorList>
    </citation>
    <scope>NUCLEOTIDE SEQUENCE [LARGE SCALE GENOMIC DNA]</scope>
    <source>
        <strain evidence="5">LSX21</strain>
        <tissue evidence="5">Leaf</tissue>
    </source>
</reference>
<dbReference type="InterPro" id="IPR000608">
    <property type="entry name" value="UBC"/>
</dbReference>
<proteinExistence type="predicted"/>
<accession>A0AAN8Z0M7</accession>
<dbReference type="GO" id="GO:0061631">
    <property type="term" value="F:ubiquitin conjugating enzyme activity"/>
    <property type="evidence" value="ECO:0007669"/>
    <property type="project" value="TreeGrafter"/>
</dbReference>
<gene>
    <name evidence="5" type="ORF">RJ641_017487</name>
</gene>
<dbReference type="EMBL" id="JBAMMX010000022">
    <property type="protein sequence ID" value="KAK6919065.1"/>
    <property type="molecule type" value="Genomic_DNA"/>
</dbReference>
<comment type="caution">
    <text evidence="5">The sequence shown here is derived from an EMBL/GenBank/DDBJ whole genome shotgun (WGS) entry which is preliminary data.</text>
</comment>
<dbReference type="Gene3D" id="3.10.110.10">
    <property type="entry name" value="Ubiquitin Conjugating Enzyme"/>
    <property type="match status" value="2"/>
</dbReference>
<keyword evidence="2" id="KW-0833">Ubl conjugation pathway</keyword>
<dbReference type="SUPFAM" id="SSF54495">
    <property type="entry name" value="UBC-like"/>
    <property type="match status" value="1"/>
</dbReference>
<evidence type="ECO:0000313" key="5">
    <source>
        <dbReference type="EMBL" id="KAK6919065.1"/>
    </source>
</evidence>
<dbReference type="InterPro" id="IPR016135">
    <property type="entry name" value="UBQ-conjugating_enzyme/RWD"/>
</dbReference>
<evidence type="ECO:0000259" key="4">
    <source>
        <dbReference type="PROSITE" id="PS50127"/>
    </source>
</evidence>
<evidence type="ECO:0000256" key="3">
    <source>
        <dbReference type="SAM" id="MobiDB-lite"/>
    </source>
</evidence>
<dbReference type="Pfam" id="PF00179">
    <property type="entry name" value="UQ_con"/>
    <property type="match status" value="1"/>
</dbReference>
<protein>
    <submittedName>
        <fullName evidence="5">Ubiquitin-conjugating enzyme E2</fullName>
    </submittedName>
</protein>
<dbReference type="PROSITE" id="PS50127">
    <property type="entry name" value="UBC_2"/>
    <property type="match status" value="1"/>
</dbReference>
<evidence type="ECO:0000256" key="1">
    <source>
        <dbReference type="ARBA" id="ARBA00022679"/>
    </source>
</evidence>
<keyword evidence="1" id="KW-0808">Transferase</keyword>
<dbReference type="SMART" id="SM00212">
    <property type="entry name" value="UBCc"/>
    <property type="match status" value="1"/>
</dbReference>
<dbReference type="Proteomes" id="UP001370490">
    <property type="component" value="Unassembled WGS sequence"/>
</dbReference>
<feature type="domain" description="UBC core" evidence="4">
    <location>
        <begin position="123"/>
        <end position="296"/>
    </location>
</feature>
<sequence>MYEEDDYMNLQAQFDNVDLPTGVEASVPRDKIHVAMSSSASATLQSQQKDPQSTVNTGTSCSSALLESKKMVAASSPAVSRDSISPGVEEDNREDQVLAKFQSFKSFDTVDAFSDHHYSNEGFVTGKPTKDWAKIIQEEWKILEKDLPVCKSRMDLMRAVIIGPAGTRYHDGLFLFDITFPPTYPHVPPLLTFWISLCQMVYYYSGGLRLNPNLYDSGKVCLRLLNTWMGNSTENKEGDRRSKEYSEEAFILSLKTIIYTLRRPPQYYEDFAAGHFRERAHDILAACKDHMEGAKVGSYRRGTVQNGQASRTEDCLHGFKTAVGKMLNALIPNFTRNGSKDCEQFRPPA</sequence>
<dbReference type="AlphaFoldDB" id="A0AAN8Z0M7"/>
<dbReference type="PANTHER" id="PTHR46116">
    <property type="entry name" value="(E3-INDEPENDENT) E2 UBIQUITIN-CONJUGATING ENZYME"/>
    <property type="match status" value="1"/>
</dbReference>